<dbReference type="AlphaFoldDB" id="A0A1H0YIB7"/>
<dbReference type="GO" id="GO:0005507">
    <property type="term" value="F:copper ion binding"/>
    <property type="evidence" value="ECO:0007669"/>
    <property type="project" value="InterPro"/>
</dbReference>
<evidence type="ECO:0000313" key="3">
    <source>
        <dbReference type="EMBL" id="SDQ14666.1"/>
    </source>
</evidence>
<dbReference type="CDD" id="cd00371">
    <property type="entry name" value="HMA"/>
    <property type="match status" value="1"/>
</dbReference>
<dbReference type="InterPro" id="IPR006121">
    <property type="entry name" value="HMA_dom"/>
</dbReference>
<name>A0A1H0YIB7_9MICO</name>
<dbReference type="RefSeq" id="WP_010155322.1">
    <property type="nucleotide sequence ID" value="NZ_FNKB01000001.1"/>
</dbReference>
<dbReference type="Pfam" id="PF00403">
    <property type="entry name" value="HMA"/>
    <property type="match status" value="1"/>
</dbReference>
<evidence type="ECO:0000256" key="1">
    <source>
        <dbReference type="ARBA" id="ARBA00022723"/>
    </source>
</evidence>
<dbReference type="InterPro" id="IPR036163">
    <property type="entry name" value="HMA_dom_sf"/>
</dbReference>
<dbReference type="eggNOG" id="COG2608">
    <property type="taxonomic scope" value="Bacteria"/>
</dbReference>
<dbReference type="InterPro" id="IPR017969">
    <property type="entry name" value="Heavy-metal-associated_CS"/>
</dbReference>
<dbReference type="Gene3D" id="3.30.70.100">
    <property type="match status" value="1"/>
</dbReference>
<dbReference type="PROSITE" id="PS50846">
    <property type="entry name" value="HMA_2"/>
    <property type="match status" value="1"/>
</dbReference>
<keyword evidence="1" id="KW-0479">Metal-binding</keyword>
<dbReference type="GO" id="GO:0006825">
    <property type="term" value="P:copper ion transport"/>
    <property type="evidence" value="ECO:0007669"/>
    <property type="project" value="InterPro"/>
</dbReference>
<organism evidence="3 4">
    <name type="scientific">Leucobacter chromiiresistens</name>
    <dbReference type="NCBI Taxonomy" id="1079994"/>
    <lineage>
        <taxon>Bacteria</taxon>
        <taxon>Bacillati</taxon>
        <taxon>Actinomycetota</taxon>
        <taxon>Actinomycetes</taxon>
        <taxon>Micrococcales</taxon>
        <taxon>Microbacteriaceae</taxon>
        <taxon>Leucobacter</taxon>
    </lineage>
</organism>
<dbReference type="STRING" id="1079994.SAMN04488565_0883"/>
<gene>
    <name evidence="3" type="ORF">SAMN04488565_0883</name>
</gene>
<dbReference type="EMBL" id="FNKB01000001">
    <property type="protein sequence ID" value="SDQ14666.1"/>
    <property type="molecule type" value="Genomic_DNA"/>
</dbReference>
<dbReference type="PRINTS" id="PR00944">
    <property type="entry name" value="CUEXPORT"/>
</dbReference>
<dbReference type="Proteomes" id="UP000182690">
    <property type="component" value="Unassembled WGS sequence"/>
</dbReference>
<dbReference type="OrthoDB" id="9813965at2"/>
<reference evidence="3 4" key="1">
    <citation type="submission" date="2016-10" db="EMBL/GenBank/DDBJ databases">
        <authorList>
            <person name="de Groot N.N."/>
        </authorList>
    </citation>
    <scope>NUCLEOTIDE SEQUENCE [LARGE SCALE GENOMIC DNA]</scope>
    <source>
        <strain evidence="3 4">DSM 22788</strain>
    </source>
</reference>
<dbReference type="PROSITE" id="PS01047">
    <property type="entry name" value="HMA_1"/>
    <property type="match status" value="1"/>
</dbReference>
<sequence>MDATSKQELTVSGMTCDHCAQTLTTAVSALSGVDTVEVDVTSGRAILHAAHPLSTDALAAAVSEAGFELTAVRERAR</sequence>
<dbReference type="InterPro" id="IPR000428">
    <property type="entry name" value="Cu-bd"/>
</dbReference>
<dbReference type="SUPFAM" id="SSF55008">
    <property type="entry name" value="HMA, heavy metal-associated domain"/>
    <property type="match status" value="1"/>
</dbReference>
<evidence type="ECO:0000313" key="4">
    <source>
        <dbReference type="Proteomes" id="UP000182690"/>
    </source>
</evidence>
<protein>
    <submittedName>
        <fullName evidence="3">Copper chaperone CopZ</fullName>
    </submittedName>
</protein>
<evidence type="ECO:0000259" key="2">
    <source>
        <dbReference type="PROSITE" id="PS50846"/>
    </source>
</evidence>
<feature type="domain" description="HMA" evidence="2">
    <location>
        <begin position="5"/>
        <end position="70"/>
    </location>
</feature>
<accession>A0A1H0YIB7</accession>
<proteinExistence type="predicted"/>